<keyword evidence="2" id="KW-1185">Reference proteome</keyword>
<proteinExistence type="predicted"/>
<evidence type="ECO:0000313" key="2">
    <source>
        <dbReference type="Proteomes" id="UP000652013"/>
    </source>
</evidence>
<gene>
    <name evidence="1" type="ORF">Sya03_60390</name>
</gene>
<reference evidence="1" key="1">
    <citation type="submission" date="2021-01" db="EMBL/GenBank/DDBJ databases">
        <title>Whole genome shotgun sequence of Spirilliplanes yamanashiensis NBRC 15828.</title>
        <authorList>
            <person name="Komaki H."/>
            <person name="Tamura T."/>
        </authorList>
    </citation>
    <scope>NUCLEOTIDE SEQUENCE</scope>
    <source>
        <strain evidence="1">NBRC 15828</strain>
    </source>
</reference>
<protein>
    <submittedName>
        <fullName evidence="1">Uncharacterized protein</fullName>
    </submittedName>
</protein>
<sequence>MGAKEVAGAVRGRALARRRLGPALARRLAGHAGLDPALADLATGPYGRYARPGQDLATAERAIARTLLWHLRVLAGWQSPAATEPVRLLGAAFELANLGDHVRRITGGPAVEPYELGAFASAWRRLGAAATTAEVRAVLAASGWADPGADTPWALTVLPRLGWLRRVADRVPDARPWAAGAALLLLAREHLVRGRPVGDAAAEQLRPLVGAGCLGAATVPRLRAAAARPAGWVLDGIDEPDALWRAEVAWWRRVDSDGGRLLHGSGFGRPVAVGCAAVLAADAWRVRAALESAAHGHGTETFDALA</sequence>
<comment type="caution">
    <text evidence="1">The sequence shown here is derived from an EMBL/GenBank/DDBJ whole genome shotgun (WGS) entry which is preliminary data.</text>
</comment>
<organism evidence="1 2">
    <name type="scientific">Spirilliplanes yamanashiensis</name>
    <dbReference type="NCBI Taxonomy" id="42233"/>
    <lineage>
        <taxon>Bacteria</taxon>
        <taxon>Bacillati</taxon>
        <taxon>Actinomycetota</taxon>
        <taxon>Actinomycetes</taxon>
        <taxon>Micromonosporales</taxon>
        <taxon>Micromonosporaceae</taxon>
        <taxon>Spirilliplanes</taxon>
    </lineage>
</organism>
<dbReference type="EMBL" id="BOOY01000044">
    <property type="protein sequence ID" value="GIJ06687.1"/>
    <property type="molecule type" value="Genomic_DNA"/>
</dbReference>
<dbReference type="RefSeq" id="WP_203941854.1">
    <property type="nucleotide sequence ID" value="NZ_BAAAGJ010000021.1"/>
</dbReference>
<dbReference type="AlphaFoldDB" id="A0A8J4DLR8"/>
<evidence type="ECO:0000313" key="1">
    <source>
        <dbReference type="EMBL" id="GIJ06687.1"/>
    </source>
</evidence>
<name>A0A8J4DLR8_9ACTN</name>
<accession>A0A8J4DLR8</accession>
<dbReference type="Proteomes" id="UP000652013">
    <property type="component" value="Unassembled WGS sequence"/>
</dbReference>